<dbReference type="OrthoDB" id="6156827at2759"/>
<evidence type="ECO:0000313" key="1">
    <source>
        <dbReference type="EMBL" id="VDN19692.1"/>
    </source>
</evidence>
<dbReference type="EMBL" id="UYRU01070389">
    <property type="protein sequence ID" value="VDN19692.1"/>
    <property type="molecule type" value="Genomic_DNA"/>
</dbReference>
<protein>
    <recommendedName>
        <fullName evidence="3">Reverse transcriptase</fullName>
    </recommendedName>
</protein>
<dbReference type="Proteomes" id="UP000281553">
    <property type="component" value="Unassembled WGS sequence"/>
</dbReference>
<gene>
    <name evidence="1" type="ORF">DILT_LOCUS13468</name>
</gene>
<name>A0A3P7PI31_DIBLA</name>
<feature type="non-terminal residue" evidence="1">
    <location>
        <position position="1"/>
    </location>
</feature>
<evidence type="ECO:0000313" key="2">
    <source>
        <dbReference type="Proteomes" id="UP000281553"/>
    </source>
</evidence>
<organism evidence="1 2">
    <name type="scientific">Dibothriocephalus latus</name>
    <name type="common">Fish tapeworm</name>
    <name type="synonym">Diphyllobothrium latum</name>
    <dbReference type="NCBI Taxonomy" id="60516"/>
    <lineage>
        <taxon>Eukaryota</taxon>
        <taxon>Metazoa</taxon>
        <taxon>Spiralia</taxon>
        <taxon>Lophotrochozoa</taxon>
        <taxon>Platyhelminthes</taxon>
        <taxon>Cestoda</taxon>
        <taxon>Eucestoda</taxon>
        <taxon>Diphyllobothriidea</taxon>
        <taxon>Diphyllobothriidae</taxon>
        <taxon>Dibothriocephalus</taxon>
    </lineage>
</organism>
<accession>A0A3P7PI31</accession>
<sequence length="112" mass="12646">SCDLSSEDEVTDEVRRLRNCKACLEENIPTEIYKYFFNTLAFRLRELIVQACRVEAVPDDWGSGIIVSVHKKGDKTKCENYRGISLIGAAAKIFGIVLLRCFRSVRDSESAP</sequence>
<keyword evidence="2" id="KW-1185">Reference proteome</keyword>
<reference evidence="1 2" key="1">
    <citation type="submission" date="2018-11" db="EMBL/GenBank/DDBJ databases">
        <authorList>
            <consortium name="Pathogen Informatics"/>
        </authorList>
    </citation>
    <scope>NUCLEOTIDE SEQUENCE [LARGE SCALE GENOMIC DNA]</scope>
</reference>
<evidence type="ECO:0008006" key="3">
    <source>
        <dbReference type="Google" id="ProtNLM"/>
    </source>
</evidence>
<proteinExistence type="predicted"/>
<dbReference type="AlphaFoldDB" id="A0A3P7PI31"/>